<comment type="caution">
    <text evidence="2">The sequence shown here is derived from an EMBL/GenBank/DDBJ whole genome shotgun (WGS) entry which is preliminary data.</text>
</comment>
<evidence type="ECO:0000313" key="3">
    <source>
        <dbReference type="Proteomes" id="UP001305779"/>
    </source>
</evidence>
<feature type="compositionally biased region" description="Polar residues" evidence="1">
    <location>
        <begin position="79"/>
        <end position="88"/>
    </location>
</feature>
<feature type="compositionally biased region" description="Low complexity" evidence="1">
    <location>
        <begin position="93"/>
        <end position="106"/>
    </location>
</feature>
<gene>
    <name evidence="2" type="ORF">PRZ48_014400</name>
</gene>
<accession>A0ABR0DY68</accession>
<sequence>MSAPGKDFSHFLRQQSTQQRIMRQREEMLRSEAHKIAQTKKTLLERLTPDRERLRNFMHRKKTEDSEPQTSTPEDDSTSDGSSATITSKHMGPSDTPSTISTITVTEEAIRQDEGSLKRKRSDDEEEVDELAERVKRVKMERQKSLWESFDDSQFNMNSGLLYNAKLWEWYCLETYKQDLYAQRKLASPRTRRRLRDELTTFLPDRVSEFGPEIVMVANEIVSGGVPPEWHVARHQADLFAEWERRMLNKRMEGFVKDVEYIPWLGIEDSVPKQKLAFGAVDMGNPIQGRSLTAKRLDGREMGPEVVPDVGEMSWREWRRLSRACNLLLEAVEGLPWGWEMEDREWQSFSRAKELFNDDLSNNAYEKEALRKWENP</sequence>
<protein>
    <submittedName>
        <fullName evidence="2">Uncharacterized protein</fullName>
    </submittedName>
</protein>
<feature type="region of interest" description="Disordered" evidence="1">
    <location>
        <begin position="1"/>
        <end position="128"/>
    </location>
</feature>
<proteinExistence type="predicted"/>
<organism evidence="2 3">
    <name type="scientific">Zasmidium cellare</name>
    <name type="common">Wine cellar mold</name>
    <name type="synonym">Racodium cellare</name>
    <dbReference type="NCBI Taxonomy" id="395010"/>
    <lineage>
        <taxon>Eukaryota</taxon>
        <taxon>Fungi</taxon>
        <taxon>Dikarya</taxon>
        <taxon>Ascomycota</taxon>
        <taxon>Pezizomycotina</taxon>
        <taxon>Dothideomycetes</taxon>
        <taxon>Dothideomycetidae</taxon>
        <taxon>Mycosphaerellales</taxon>
        <taxon>Mycosphaerellaceae</taxon>
        <taxon>Zasmidium</taxon>
    </lineage>
</organism>
<feature type="compositionally biased region" description="Basic and acidic residues" evidence="1">
    <location>
        <begin position="23"/>
        <end position="35"/>
    </location>
</feature>
<dbReference type="EMBL" id="JAXOVC010000014">
    <property type="protein sequence ID" value="KAK4494102.1"/>
    <property type="molecule type" value="Genomic_DNA"/>
</dbReference>
<keyword evidence="3" id="KW-1185">Reference proteome</keyword>
<feature type="compositionally biased region" description="Basic and acidic residues" evidence="1">
    <location>
        <begin position="42"/>
        <end position="55"/>
    </location>
</feature>
<feature type="compositionally biased region" description="Polar residues" evidence="1">
    <location>
        <begin position="12"/>
        <end position="21"/>
    </location>
</feature>
<dbReference type="Proteomes" id="UP001305779">
    <property type="component" value="Unassembled WGS sequence"/>
</dbReference>
<feature type="compositionally biased region" description="Basic and acidic residues" evidence="1">
    <location>
        <begin position="108"/>
        <end position="123"/>
    </location>
</feature>
<evidence type="ECO:0000256" key="1">
    <source>
        <dbReference type="SAM" id="MobiDB-lite"/>
    </source>
</evidence>
<evidence type="ECO:0000313" key="2">
    <source>
        <dbReference type="EMBL" id="KAK4494102.1"/>
    </source>
</evidence>
<reference evidence="2 3" key="1">
    <citation type="journal article" date="2023" name="G3 (Bethesda)">
        <title>A chromosome-level genome assembly of Zasmidium syzygii isolated from banana leaves.</title>
        <authorList>
            <person name="van Westerhoven A.C."/>
            <person name="Mehrabi R."/>
            <person name="Talebi R."/>
            <person name="Steentjes M.B.F."/>
            <person name="Corcolon B."/>
            <person name="Chong P.A."/>
            <person name="Kema G.H.J."/>
            <person name="Seidl M.F."/>
        </authorList>
    </citation>
    <scope>NUCLEOTIDE SEQUENCE [LARGE SCALE GENOMIC DNA]</scope>
    <source>
        <strain evidence="2 3">P124</strain>
    </source>
</reference>
<name>A0ABR0DY68_ZASCE</name>